<evidence type="ECO:0000256" key="2">
    <source>
        <dbReference type="ARBA" id="ARBA00009677"/>
    </source>
</evidence>
<evidence type="ECO:0000313" key="5">
    <source>
        <dbReference type="EMBL" id="VAV95466.1"/>
    </source>
</evidence>
<dbReference type="EMBL" id="UOEE01000204">
    <property type="protein sequence ID" value="VAV95466.1"/>
    <property type="molecule type" value="Genomic_DNA"/>
</dbReference>
<dbReference type="InterPro" id="IPR019776">
    <property type="entry name" value="Flagellar_basal_body_rod_CS"/>
</dbReference>
<dbReference type="PROSITE" id="PS00588">
    <property type="entry name" value="FLAGELLA_BB_ROD"/>
    <property type="match status" value="1"/>
</dbReference>
<evidence type="ECO:0000256" key="1">
    <source>
        <dbReference type="ARBA" id="ARBA00004117"/>
    </source>
</evidence>
<comment type="subcellular location">
    <subcellularLocation>
        <location evidence="1">Bacterial flagellum basal body</location>
    </subcellularLocation>
</comment>
<keyword evidence="3" id="KW-0975">Bacterial flagellum</keyword>
<feature type="domain" description="Flagellar basal body rod protein N-terminal" evidence="4">
    <location>
        <begin position="16"/>
        <end position="43"/>
    </location>
</feature>
<accession>A0A3B0S3N3</accession>
<proteinExistence type="inferred from homology"/>
<dbReference type="PIRSF" id="PIRSF002889">
    <property type="entry name" value="Rod_FlgB"/>
    <property type="match status" value="1"/>
</dbReference>
<dbReference type="AlphaFoldDB" id="A0A3B0S3N3"/>
<dbReference type="InterPro" id="IPR001444">
    <property type="entry name" value="Flag_bb_rod_N"/>
</dbReference>
<evidence type="ECO:0000256" key="3">
    <source>
        <dbReference type="ARBA" id="ARBA00023143"/>
    </source>
</evidence>
<dbReference type="Pfam" id="PF00460">
    <property type="entry name" value="Flg_bb_rod"/>
    <property type="match status" value="1"/>
</dbReference>
<evidence type="ECO:0000259" key="4">
    <source>
        <dbReference type="Pfam" id="PF00460"/>
    </source>
</evidence>
<organism evidence="5">
    <name type="scientific">hydrothermal vent metagenome</name>
    <dbReference type="NCBI Taxonomy" id="652676"/>
    <lineage>
        <taxon>unclassified sequences</taxon>
        <taxon>metagenomes</taxon>
        <taxon>ecological metagenomes</taxon>
    </lineage>
</organism>
<dbReference type="NCBIfam" id="TIGR01396">
    <property type="entry name" value="FlgB"/>
    <property type="match status" value="1"/>
</dbReference>
<dbReference type="GO" id="GO:0030694">
    <property type="term" value="C:bacterial-type flagellum basal body, rod"/>
    <property type="evidence" value="ECO:0007669"/>
    <property type="project" value="InterPro"/>
</dbReference>
<comment type="similarity">
    <text evidence="2">Belongs to the flagella basal body rod proteins family.</text>
</comment>
<name>A0A3B0S3N3_9ZZZZ</name>
<gene>
    <name evidence="5" type="ORF">MNBD_ALPHA06-1457</name>
</gene>
<dbReference type="InterPro" id="IPR006300">
    <property type="entry name" value="FlgB"/>
</dbReference>
<sequence>MVLLMSFDQMPVFSVLRGTMGLLTQRQKLLAENIANADTPGFTPRDVDEKGFQKALHSAMRKGRKTAITMQASEAGHFTSSRAGQTGETPVKLLKRPGSETTMNGNSVVLEEEVAKLAQTRMRYETAIGLYQKSLSLLRLGLKSPGS</sequence>
<protein>
    <recommendedName>
        <fullName evidence="4">Flagellar basal body rod protein N-terminal domain-containing protein</fullName>
    </recommendedName>
</protein>
<reference evidence="5" key="1">
    <citation type="submission" date="2018-06" db="EMBL/GenBank/DDBJ databases">
        <authorList>
            <person name="Zhirakovskaya E."/>
        </authorList>
    </citation>
    <scope>NUCLEOTIDE SEQUENCE</scope>
</reference>
<dbReference type="GO" id="GO:0071973">
    <property type="term" value="P:bacterial-type flagellum-dependent cell motility"/>
    <property type="evidence" value="ECO:0007669"/>
    <property type="project" value="InterPro"/>
</dbReference>